<dbReference type="Gene3D" id="1.10.287.470">
    <property type="entry name" value="Helix hairpin bin"/>
    <property type="match status" value="1"/>
</dbReference>
<dbReference type="InterPro" id="IPR058625">
    <property type="entry name" value="MdtA-like_BSH"/>
</dbReference>
<dbReference type="Proteomes" id="UP000327424">
    <property type="component" value="Chromosome"/>
</dbReference>
<dbReference type="NCBIfam" id="TIGR01730">
    <property type="entry name" value="RND_mfp"/>
    <property type="match status" value="1"/>
</dbReference>
<dbReference type="InterPro" id="IPR006143">
    <property type="entry name" value="RND_pump_MFP"/>
</dbReference>
<keyword evidence="5" id="KW-1185">Reference proteome</keyword>
<evidence type="ECO:0000256" key="2">
    <source>
        <dbReference type="SAM" id="SignalP"/>
    </source>
</evidence>
<dbReference type="PANTHER" id="PTHR30469">
    <property type="entry name" value="MULTIDRUG RESISTANCE PROTEIN MDTA"/>
    <property type="match status" value="1"/>
</dbReference>
<dbReference type="OrthoDB" id="9781888at2"/>
<sequence length="404" mass="43559">MKNNVITIAITLAAAASIFAVISYNGAKMDAANNPVNNSVNTAVVNVAVQYPEVAVIAVTKGRYQAEVIGYGEAQSRYQLTLTSEVSGQVESLGRNFATGKLFNQGDTVVQINDVDYQQALSSAQVAVADAKLALLEEQRKGQQARLEWTNSGFSGEPDSPLVLREPQLIAAQATFNNAQSQLTKAQRDLDKTAITAPFSALVVSRDVQLGSYLQEGNTIATLYSTDRMEIEIPLSAHQWSSLPNISGAVEGKWPVILTNTTGDSQWQGHVARVEQHLDNSSRQRALVVVVEQPLAQETPLFPGTFVTARVQGKALNDLWQLPASAISQTGEVWYIAADGNLATFTAQQQFAQGELSYIKPMAGVDSANIIIRPLNSYVQGMQVIAKLTNPSDLQLANNVSVKL</sequence>
<dbReference type="GO" id="GO:1990281">
    <property type="term" value="C:efflux pump complex"/>
    <property type="evidence" value="ECO:0007669"/>
    <property type="project" value="TreeGrafter"/>
</dbReference>
<feature type="signal peptide" evidence="2">
    <location>
        <begin position="1"/>
        <end position="27"/>
    </location>
</feature>
<proteinExistence type="inferred from homology"/>
<dbReference type="KEGG" id="mmaa:FR932_03990"/>
<dbReference type="Pfam" id="PF25917">
    <property type="entry name" value="BSH_RND"/>
    <property type="match status" value="1"/>
</dbReference>
<dbReference type="Gene3D" id="2.40.50.100">
    <property type="match status" value="1"/>
</dbReference>
<dbReference type="Gene3D" id="2.40.30.170">
    <property type="match status" value="1"/>
</dbReference>
<evidence type="ECO:0000256" key="1">
    <source>
        <dbReference type="ARBA" id="ARBA00009477"/>
    </source>
</evidence>
<protein>
    <submittedName>
        <fullName evidence="4">Efflux RND transporter periplasmic adaptor subunit</fullName>
    </submittedName>
</protein>
<evidence type="ECO:0000313" key="4">
    <source>
        <dbReference type="EMBL" id="QFI37048.1"/>
    </source>
</evidence>
<feature type="chain" id="PRO_5023883460" evidence="2">
    <location>
        <begin position="28"/>
        <end position="404"/>
    </location>
</feature>
<dbReference type="AlphaFoldDB" id="A0A5J6WII0"/>
<keyword evidence="2" id="KW-0732">Signal</keyword>
<dbReference type="PANTHER" id="PTHR30469:SF12">
    <property type="entry name" value="MULTIDRUG RESISTANCE PROTEIN MDTA"/>
    <property type="match status" value="1"/>
</dbReference>
<dbReference type="RefSeq" id="WP_019439343.1">
    <property type="nucleotide sequence ID" value="NZ_ALOE01000001.1"/>
</dbReference>
<name>A0A5J6WII0_MORMI</name>
<accession>A0A5J6WII0</accession>
<dbReference type="EMBL" id="CP044399">
    <property type="protein sequence ID" value="QFI37048.1"/>
    <property type="molecule type" value="Genomic_DNA"/>
</dbReference>
<dbReference type="GO" id="GO:0015562">
    <property type="term" value="F:efflux transmembrane transporter activity"/>
    <property type="evidence" value="ECO:0007669"/>
    <property type="project" value="TreeGrafter"/>
</dbReference>
<gene>
    <name evidence="4" type="ORF">FR932_03990</name>
</gene>
<evidence type="ECO:0000259" key="3">
    <source>
        <dbReference type="Pfam" id="PF25917"/>
    </source>
</evidence>
<feature type="domain" description="Multidrug resistance protein MdtA-like barrel-sandwich hybrid" evidence="3">
    <location>
        <begin position="80"/>
        <end position="221"/>
    </location>
</feature>
<comment type="similarity">
    <text evidence="1">Belongs to the membrane fusion protein (MFP) (TC 8.A.1) family.</text>
</comment>
<dbReference type="SUPFAM" id="SSF111369">
    <property type="entry name" value="HlyD-like secretion proteins"/>
    <property type="match status" value="1"/>
</dbReference>
<organism evidence="4 5">
    <name type="scientific">Moritella marina ATCC 15381</name>
    <dbReference type="NCBI Taxonomy" id="1202962"/>
    <lineage>
        <taxon>Bacteria</taxon>
        <taxon>Pseudomonadati</taxon>
        <taxon>Pseudomonadota</taxon>
        <taxon>Gammaproteobacteria</taxon>
        <taxon>Alteromonadales</taxon>
        <taxon>Moritellaceae</taxon>
        <taxon>Moritella</taxon>
    </lineage>
</organism>
<reference evidence="4 5" key="1">
    <citation type="submission" date="2019-09" db="EMBL/GenBank/DDBJ databases">
        <title>Hybrid Assembly of the complete Genome of the Deep-Sea Bacterium Moritella marina from long Nanopore and Illumina reads.</title>
        <authorList>
            <person name="Magin S."/>
            <person name="Georgoulis A."/>
            <person name="Papadimitriou K."/>
            <person name="Iliakis G."/>
            <person name="Vorgias C.E."/>
        </authorList>
    </citation>
    <scope>NUCLEOTIDE SEQUENCE [LARGE SCALE GENOMIC DNA]</scope>
    <source>
        <strain evidence="4 5">MP-1</strain>
    </source>
</reference>
<evidence type="ECO:0000313" key="5">
    <source>
        <dbReference type="Proteomes" id="UP000327424"/>
    </source>
</evidence>